<dbReference type="SUPFAM" id="SSF51120">
    <property type="entry name" value="beta-Roll"/>
    <property type="match status" value="9"/>
</dbReference>
<comment type="subcellular location">
    <subcellularLocation>
        <location evidence="1">Secreted</location>
    </subcellularLocation>
</comment>
<evidence type="ECO:0000313" key="5">
    <source>
        <dbReference type="EMBL" id="UZF16707.1"/>
    </source>
</evidence>
<dbReference type="InterPro" id="IPR010566">
    <property type="entry name" value="Haemolys_ca-bd"/>
</dbReference>
<dbReference type="PROSITE" id="PS00330">
    <property type="entry name" value="HEMOLYSIN_CALCIUM"/>
    <property type="match status" value="7"/>
</dbReference>
<dbReference type="InterPro" id="IPR050557">
    <property type="entry name" value="RTX_toxin/Mannuronan_C5-epim"/>
</dbReference>
<gene>
    <name evidence="5" type="ORF">LH706_17660</name>
</gene>
<dbReference type="InterPro" id="IPR018511">
    <property type="entry name" value="Hemolysin-typ_Ca-bd_CS"/>
</dbReference>
<dbReference type="EMBL" id="CP085043">
    <property type="protein sequence ID" value="UZF16707.1"/>
    <property type="molecule type" value="Genomic_DNA"/>
</dbReference>
<reference evidence="5" key="1">
    <citation type="submission" date="2021-10" db="EMBL/GenBank/DDBJ databases">
        <title>Complete genome sequences of five Ralstonia solancearum strains isolated from sunflower.</title>
        <authorList>
            <person name="She X."/>
            <person name="He Z."/>
        </authorList>
    </citation>
    <scope>NUCLEOTIDE SEQUENCE</scope>
    <source>
        <strain evidence="5">RS638</strain>
    </source>
</reference>
<protein>
    <submittedName>
        <fullName evidence="5">Calcium-binding protein</fullName>
    </submittedName>
</protein>
<evidence type="ECO:0000256" key="3">
    <source>
        <dbReference type="ARBA" id="ARBA00022837"/>
    </source>
</evidence>
<accession>A0ABY6NHA8</accession>
<name>A0ABY6NHA8_RALSL</name>
<dbReference type="PRINTS" id="PR00313">
    <property type="entry name" value="CABNDNGRPT"/>
</dbReference>
<dbReference type="InterPro" id="IPR001343">
    <property type="entry name" value="Hemolysn_Ca-bd"/>
</dbReference>
<keyword evidence="2" id="KW-0964">Secreted</keyword>
<dbReference type="PANTHER" id="PTHR38340:SF1">
    <property type="entry name" value="S-LAYER PROTEIN"/>
    <property type="match status" value="1"/>
</dbReference>
<evidence type="ECO:0000256" key="2">
    <source>
        <dbReference type="ARBA" id="ARBA00022525"/>
    </source>
</evidence>
<dbReference type="InterPro" id="IPR011049">
    <property type="entry name" value="Serralysin-like_metalloprot_C"/>
</dbReference>
<dbReference type="Gene3D" id="2.160.20.160">
    <property type="match status" value="2"/>
</dbReference>
<feature type="domain" description="Haemolysin-type calcium binding-related" evidence="4">
    <location>
        <begin position="867"/>
        <end position="907"/>
    </location>
</feature>
<proteinExistence type="predicted"/>
<feature type="domain" description="Haemolysin-type calcium binding-related" evidence="4">
    <location>
        <begin position="1762"/>
        <end position="1800"/>
    </location>
</feature>
<evidence type="ECO:0000259" key="4">
    <source>
        <dbReference type="Pfam" id="PF06594"/>
    </source>
</evidence>
<organism evidence="5">
    <name type="scientific">Ralstonia solanacearum</name>
    <name type="common">Pseudomonas solanacearum</name>
    <dbReference type="NCBI Taxonomy" id="305"/>
    <lineage>
        <taxon>Bacteria</taxon>
        <taxon>Pseudomonadati</taxon>
        <taxon>Pseudomonadota</taxon>
        <taxon>Betaproteobacteria</taxon>
        <taxon>Burkholderiales</taxon>
        <taxon>Burkholderiaceae</taxon>
        <taxon>Ralstonia</taxon>
        <taxon>Ralstonia solanacearum species complex</taxon>
    </lineage>
</organism>
<dbReference type="Pfam" id="PF00353">
    <property type="entry name" value="HemolysinCabind"/>
    <property type="match status" value="6"/>
</dbReference>
<feature type="domain" description="Haemolysin-type calcium binding-related" evidence="4">
    <location>
        <begin position="1538"/>
        <end position="1578"/>
    </location>
</feature>
<feature type="domain" description="Haemolysin-type calcium binding-related" evidence="4">
    <location>
        <begin position="1091"/>
        <end position="1131"/>
    </location>
</feature>
<sequence>MAQAYLGSLEKIAGENKRLTGHDEVNRDIRAQEVWDFHREVFQKNGLGIENWTLDSVFKIIQQTQGDDALEAYWESLRDTQGEGMMATLLNIRTMYNMHESIDSADPAISKLARNWMELVPGIYSSEQFMRSIKVLLRLPDVKSTLNAIDDLVNQLFRSVQFDSGRDPLVVDLGKGIRATGVDDSKVLFDLANAGQKEAVGWIASGGFLVNTADGPVTSGAQLFGDARALPDGSLAANGFQALAPLDSNADGHINASDTAFGKLAIWTDTNQDGIEQADEVFLLSKLGIQDIDLTSETSTFQNIGGGNVVTGKAKITWADGHQTDIVEANLVTNGFYTVFTDNVTLTPEQAALPFVRGSGQVRDTRQAAARSPDFSAMLQQYAAANTRAEQLALLPALIDAWAATSSFKSLMQRNTYANDSVNYEYAFTGVAHYQSTTLGYDALIAKSNWTAEYSKWTHLVDILEKFNGQTLFSVDSGWMWGHNRAFVSAVNKDGSTSAYNGASPQAGALLQATVLQISLSDQQMARLQQSYDALLDSVYGGLVLQTRLDKYVRILQSDHPADVLAALQAAYDRNPVNGASDAIDLLKYGRAALDKAGVPLAPTLQSMAQDLDSRGLLSTWLADNPGIHYTAPGQAAAIGKTGELNGLFILTGPTQKADPVQASAGQGSQGNVFFALHGNTTVDASKGDNQQFFGGDGPSRFIGGTGANRFQGGAGDMWMDGHLGSAGTFTGGKGNDTMIGGTGLNIFSGGGGDDAITSNADAVSLIDGGIGNDTIRVSGGGMASIDGGAGDDIIRIDPYGASQGADIMGGTGDDQISLGYYSTTLRFNRGDGHDTVSSIANAGNKTIVFGPGISAADLSATRVGDDMVLSVGANGDAITVTNWFQLDGSKRIDTAVFADGTRWNADNFRRLVTTVTGAAGDDTVNGWQGDDILIGGDGNDTLVANGGNDQLYGGGGNDSLRINDNATASVDGGDGNDIISADSGTTSTISAGNGDDTVQIGAWAMRTTIDAGNGNDIINIDSYGASQGADITGGTGDDQIRLGYYGATLHFNRGDGHDTVSSAANAGNKTIVFGPGISAADLSATRVGDDMVLSVGANGDAITVTNWFQLDGSKRIDTAVFADGTRWNADNFRRLVTTVTGAAGDDTINGWQGDDILIGGDGNDSLVANGGNDQLYGGGGNDSLRVNDNATASVDGGDGNDTISADSGTTSTISAGNGDDTVQIGAWAMRTTIDAGNGNDIINIDSYGASQGADITGGTGDDQIRLGYYGATLHFNRGDGHDTVSSIANAGNKTIVFGPGISAADLSATRLGNDIVLNIGTNGDAITVTNWFQGDAYRIDHATFADGTQWDQNNFRHLVTTVTGTAGDDTINGWQGDDILIGGDGNDSLVANGGNDQLYGGGGNDSLRVNDNASASVDGGDGNDIISADSGTTSTISAGNGDDTIQIGAWAMRTTVDAGNGNDIINIDSYGASQGADITGGSGDDQIRLGYYGATLHFNRGDGHDTVSSAANANNKTIVFGPGISAADLSATRVGDDMVLSIGSNGDAITVTNWFQLDGSKRIDTAVFADGTRWNADNFRRLVTTVTGAAGDDTINGWQGDDILIGGDGNDTLVANGGNDQLYGGAGNDSLRINDNATASVDGGDGNDIISADSGTTSTISAGNGDDTVQIGAWAMRTTIDAGNGNDIINIDSYGASQGADITGGSGDDQIRLGYYGATLHFNRGDGHDTVSSAANAGNKTIVFGSGITAANLSATRVGDDMVLNIGANGDAITITNWFQSGQYRLRNLMFADGTTIDATGLVATYNVNASSGTTKIQALTGFDDKPLADVINFKTANSRQLWFERQDDDLLVSVIGSHDVADFTDWYSMSTHQNLQLRATDGLSLTGQQVDALVQAMAQFSAPPAGQTTLTPELQDKLAPVIAANWH</sequence>
<keyword evidence="3" id="KW-0106">Calcium</keyword>
<feature type="domain" description="Haemolysin-type calcium binding-related" evidence="4">
    <location>
        <begin position="1315"/>
        <end position="1354"/>
    </location>
</feature>
<dbReference type="Pfam" id="PF06594">
    <property type="entry name" value="HCBP_related"/>
    <property type="match status" value="5"/>
</dbReference>
<dbReference type="PANTHER" id="PTHR38340">
    <property type="entry name" value="S-LAYER PROTEIN"/>
    <property type="match status" value="1"/>
</dbReference>
<evidence type="ECO:0000256" key="1">
    <source>
        <dbReference type="ARBA" id="ARBA00004613"/>
    </source>
</evidence>
<dbReference type="Gene3D" id="2.150.10.10">
    <property type="entry name" value="Serralysin-like metalloprotease, C-terminal"/>
    <property type="match status" value="3"/>
</dbReference>